<accession>A0A521AQ57</accession>
<dbReference type="RefSeq" id="WP_142712734.1">
    <property type="nucleotide sequence ID" value="NZ_FXTH01000001.1"/>
</dbReference>
<evidence type="ECO:0000313" key="3">
    <source>
        <dbReference type="Proteomes" id="UP000317593"/>
    </source>
</evidence>
<evidence type="ECO:0000256" key="1">
    <source>
        <dbReference type="ARBA" id="ARBA00022729"/>
    </source>
</evidence>
<organism evidence="2 3">
    <name type="scientific">Fodinibius sediminis</name>
    <dbReference type="NCBI Taxonomy" id="1214077"/>
    <lineage>
        <taxon>Bacteria</taxon>
        <taxon>Pseudomonadati</taxon>
        <taxon>Balneolota</taxon>
        <taxon>Balneolia</taxon>
        <taxon>Balneolales</taxon>
        <taxon>Balneolaceae</taxon>
        <taxon>Fodinibius</taxon>
    </lineage>
</organism>
<evidence type="ECO:0000313" key="2">
    <source>
        <dbReference type="EMBL" id="SMO36942.1"/>
    </source>
</evidence>
<dbReference type="InterPro" id="IPR004564">
    <property type="entry name" value="OM_lipoprot_carrier_LolA-like"/>
</dbReference>
<keyword evidence="2" id="KW-0449">Lipoprotein</keyword>
<name>A0A521AQ57_9BACT</name>
<dbReference type="Pfam" id="PF03548">
    <property type="entry name" value="LolA"/>
    <property type="match status" value="1"/>
</dbReference>
<dbReference type="CDD" id="cd16325">
    <property type="entry name" value="LolA"/>
    <property type="match status" value="1"/>
</dbReference>
<dbReference type="EMBL" id="FXTH01000001">
    <property type="protein sequence ID" value="SMO36942.1"/>
    <property type="molecule type" value="Genomic_DNA"/>
</dbReference>
<sequence>MNWTNSIVRKTLYLTGVILVWGSLNQLLAQDSPFTRLKEKFEAGQIFSGDFTHQSVDSYTEDTVSSNGWIWVGQERYKVRSEHQSVVVDGETSMVYDNNRNRVIISKYEPAEDDFAPSRILNGIDSTFTVQAEEERDNQFYVRLTSDDPFAIYKEVEIFLSKQLIPVKIRAVDPVDNIITTQFSNGKFVAAEQELFLLDYPEGAEIIDMRN</sequence>
<dbReference type="OrthoDB" id="1524151at2"/>
<dbReference type="PANTHER" id="PTHR35869:SF1">
    <property type="entry name" value="OUTER-MEMBRANE LIPOPROTEIN CARRIER PROTEIN"/>
    <property type="match status" value="1"/>
</dbReference>
<dbReference type="PANTHER" id="PTHR35869">
    <property type="entry name" value="OUTER-MEMBRANE LIPOPROTEIN CARRIER PROTEIN"/>
    <property type="match status" value="1"/>
</dbReference>
<keyword evidence="1" id="KW-0732">Signal</keyword>
<dbReference type="Proteomes" id="UP000317593">
    <property type="component" value="Unassembled WGS sequence"/>
</dbReference>
<dbReference type="SUPFAM" id="SSF89392">
    <property type="entry name" value="Prokaryotic lipoproteins and lipoprotein localization factors"/>
    <property type="match status" value="1"/>
</dbReference>
<keyword evidence="3" id="KW-1185">Reference proteome</keyword>
<gene>
    <name evidence="2" type="ORF">SAMN06265218_101272</name>
</gene>
<dbReference type="AlphaFoldDB" id="A0A521AQ57"/>
<dbReference type="Gene3D" id="2.50.20.10">
    <property type="entry name" value="Lipoprotein localisation LolA/LolB/LppX"/>
    <property type="match status" value="1"/>
</dbReference>
<proteinExistence type="predicted"/>
<dbReference type="InterPro" id="IPR029046">
    <property type="entry name" value="LolA/LolB/LppX"/>
</dbReference>
<protein>
    <submittedName>
        <fullName evidence="2">Outer membrane lipoprotein-sorting protein</fullName>
    </submittedName>
</protein>
<reference evidence="2 3" key="1">
    <citation type="submission" date="2017-05" db="EMBL/GenBank/DDBJ databases">
        <authorList>
            <person name="Varghese N."/>
            <person name="Submissions S."/>
        </authorList>
    </citation>
    <scope>NUCLEOTIDE SEQUENCE [LARGE SCALE GENOMIC DNA]</scope>
    <source>
        <strain evidence="2 3">DSM 21194</strain>
    </source>
</reference>